<feature type="compositionally biased region" description="Polar residues" evidence="1">
    <location>
        <begin position="30"/>
        <end position="40"/>
    </location>
</feature>
<reference evidence="3" key="1">
    <citation type="submission" date="2020-01" db="EMBL/GenBank/DDBJ databases">
        <title>Identification and distribution of gene clusters putatively required for synthesis of sphingolipid metabolism inhibitors in phylogenetically diverse species of the filamentous fungus Fusarium.</title>
        <authorList>
            <person name="Kim H.-S."/>
            <person name="Busman M."/>
            <person name="Brown D.W."/>
            <person name="Divon H."/>
            <person name="Uhlig S."/>
            <person name="Proctor R.H."/>
        </authorList>
    </citation>
    <scope>NUCLEOTIDE SEQUENCE</scope>
    <source>
        <strain evidence="3">NRRL 53441</strain>
    </source>
</reference>
<organism evidence="3 4">
    <name type="scientific">Fusarium austroafricanum</name>
    <dbReference type="NCBI Taxonomy" id="2364996"/>
    <lineage>
        <taxon>Eukaryota</taxon>
        <taxon>Fungi</taxon>
        <taxon>Dikarya</taxon>
        <taxon>Ascomycota</taxon>
        <taxon>Pezizomycotina</taxon>
        <taxon>Sordariomycetes</taxon>
        <taxon>Hypocreomycetidae</taxon>
        <taxon>Hypocreales</taxon>
        <taxon>Nectriaceae</taxon>
        <taxon>Fusarium</taxon>
        <taxon>Fusarium concolor species complex</taxon>
    </lineage>
</organism>
<dbReference type="Proteomes" id="UP000605986">
    <property type="component" value="Unassembled WGS sequence"/>
</dbReference>
<feature type="region of interest" description="Disordered" evidence="1">
    <location>
        <begin position="62"/>
        <end position="98"/>
    </location>
</feature>
<dbReference type="OrthoDB" id="5308957at2759"/>
<keyword evidence="4" id="KW-1185">Reference proteome</keyword>
<proteinExistence type="predicted"/>
<dbReference type="InterPro" id="IPR025676">
    <property type="entry name" value="Clr5_dom"/>
</dbReference>
<dbReference type="EMBL" id="JAADJG010000346">
    <property type="protein sequence ID" value="KAF4448332.1"/>
    <property type="molecule type" value="Genomic_DNA"/>
</dbReference>
<gene>
    <name evidence="3" type="ORF">F53441_8248</name>
</gene>
<feature type="domain" description="Clr5" evidence="2">
    <location>
        <begin position="138"/>
        <end position="177"/>
    </location>
</feature>
<evidence type="ECO:0000313" key="3">
    <source>
        <dbReference type="EMBL" id="KAF4448332.1"/>
    </source>
</evidence>
<dbReference type="Pfam" id="PF14420">
    <property type="entry name" value="Clr5"/>
    <property type="match status" value="1"/>
</dbReference>
<dbReference type="Gene3D" id="1.25.40.10">
    <property type="entry name" value="Tetratricopeptide repeat domain"/>
    <property type="match status" value="1"/>
</dbReference>
<name>A0A8H4KDA8_9HYPO</name>
<feature type="region of interest" description="Disordered" evidence="1">
    <location>
        <begin position="1"/>
        <end position="41"/>
    </location>
</feature>
<feature type="region of interest" description="Disordered" evidence="1">
    <location>
        <begin position="219"/>
        <end position="275"/>
    </location>
</feature>
<protein>
    <submittedName>
        <fullName evidence="3">Rhomboid family protein</fullName>
    </submittedName>
</protein>
<accession>A0A8H4KDA8</accession>
<evidence type="ECO:0000256" key="1">
    <source>
        <dbReference type="SAM" id="MobiDB-lite"/>
    </source>
</evidence>
<dbReference type="AlphaFoldDB" id="A0A8H4KDA8"/>
<dbReference type="InterPro" id="IPR011990">
    <property type="entry name" value="TPR-like_helical_dom_sf"/>
</dbReference>
<sequence>MSEINRPAQDYGISWEGDSGSQLPAAGGHNQPSSGASSWPSLGDLLARLQAPYPQIPSSLSLPGVFSTPETHDATLHNSNTRSNELPGHSLQESSDPESAIIHPLGTGLEALRNREAIDVRSPKRVTRRPRAPAIAETKWEQNKPHIERLYMKEDLPLPQVVEQMENDYGFSASFKVWKWVKNLPATWMAQKSYQRRPKKTTFLWNNQEWTDEKLARRAGKTWQDPGSGGPVACGRTPGDITYYTPRNESPRQCASSQLPASTHDRDEGPKFYLDTPPVNLDLKNTSLSQLNELLNAASHAASIGNVNEANADFRDAVSGFRFKLSPTHDETLKAAYLYACFYAKSGLMDKANAVLNWMSEHHVSKWGPRHDNVYLHYARMVELFRCWGRQEDAEVLVYKLLDDETDEDVNILTAASESQQRQPIMDTDLHRAFPETDDPDSISQQLNRIDIAIMSNIKGLNDVLEVMIRHCEAKPDDLAMALQACRAKCALAKWHSNTGHTEQIHHHLKSARTSIAPFLSIQEEPISRATLKAVTSLAYQFFDETDSSSCDDLLEEVITSLEARCQIFKDEANDKVFLLDFVQNIAFHFHEVSSWETCRYWVERGMGLAIRMHGTRSLQARRFQKILDKENFDMRSSISVQDLMKSSGGSFNIRLISNPAFS</sequence>
<evidence type="ECO:0000313" key="4">
    <source>
        <dbReference type="Proteomes" id="UP000605986"/>
    </source>
</evidence>
<evidence type="ECO:0000259" key="2">
    <source>
        <dbReference type="Pfam" id="PF14420"/>
    </source>
</evidence>
<feature type="compositionally biased region" description="Polar residues" evidence="1">
    <location>
        <begin position="245"/>
        <end position="261"/>
    </location>
</feature>
<comment type="caution">
    <text evidence="3">The sequence shown here is derived from an EMBL/GenBank/DDBJ whole genome shotgun (WGS) entry which is preliminary data.</text>
</comment>